<comment type="similarity">
    <text evidence="2 4">Belongs to the GerABKA family.</text>
</comment>
<dbReference type="PANTHER" id="PTHR22550">
    <property type="entry name" value="SPORE GERMINATION PROTEIN"/>
    <property type="match status" value="1"/>
</dbReference>
<name>A0ABT9ZYC4_9BACI</name>
<evidence type="ECO:0000256" key="5">
    <source>
        <dbReference type="SAM" id="Phobius"/>
    </source>
</evidence>
<feature type="transmembrane region" description="Helical" evidence="5">
    <location>
        <begin position="432"/>
        <end position="458"/>
    </location>
</feature>
<dbReference type="PIRSF" id="PIRSF005690">
    <property type="entry name" value="GerBA"/>
    <property type="match status" value="1"/>
</dbReference>
<accession>A0ABT9ZYC4</accession>
<evidence type="ECO:0000256" key="2">
    <source>
        <dbReference type="ARBA" id="ARBA00005278"/>
    </source>
</evidence>
<evidence type="ECO:0000313" key="6">
    <source>
        <dbReference type="EMBL" id="MDQ0255732.1"/>
    </source>
</evidence>
<evidence type="ECO:0008006" key="8">
    <source>
        <dbReference type="Google" id="ProtNLM"/>
    </source>
</evidence>
<keyword evidence="7" id="KW-1185">Reference proteome</keyword>
<reference evidence="6 7" key="1">
    <citation type="submission" date="2023-07" db="EMBL/GenBank/DDBJ databases">
        <title>Genomic Encyclopedia of Type Strains, Phase IV (KMG-IV): sequencing the most valuable type-strain genomes for metagenomic binning, comparative biology and taxonomic classification.</title>
        <authorList>
            <person name="Goeker M."/>
        </authorList>
    </citation>
    <scope>NUCLEOTIDE SEQUENCE [LARGE SCALE GENOMIC DNA]</scope>
    <source>
        <strain evidence="6 7">DSM 9768</strain>
    </source>
</reference>
<proteinExistence type="inferred from homology"/>
<dbReference type="EMBL" id="JAUSUG010000012">
    <property type="protein sequence ID" value="MDQ0255732.1"/>
    <property type="molecule type" value="Genomic_DNA"/>
</dbReference>
<dbReference type="InterPro" id="IPR004995">
    <property type="entry name" value="Spore_Ger"/>
</dbReference>
<gene>
    <name evidence="6" type="ORF">J2S74_003114</name>
</gene>
<sequence>MFGKLFKKKENNPIQKLSFENYLATVVDIHAELPKSTVTVKEQMDIIFSDTSDFTERKFHLKSGRSVYICYFSALISQPQLEASVIKPLIQNDVNFRDADDLGNILSVTKYEQTVNWKGTVENILDGNIVLHIDQLNPIILFLAEKTGRNPTDPTTEYQVYGAKFGFIEDSRKNIGIMRQFIKDPRLKSRAYDIGVVSKKQAAILYLEQYCQPEVVEHLDSLLNSYNKEHLQSIGQLSKYISKHPNSLFPQATMSERPDLVSFALVQGKVVIFIDGSAFCAITPITFMDLLETSEDHFFLSRWNLLFIRFLRIVSMFIGTILPALYVSLVAFQPELIPTTLTISVAQARVQIPLPATAEAFLMMFALDVLIEASLRLPSFVGQTIGIVGGLVIGTAAVEAGLVSHTMVIVIAFTAVATFTSPSWEFVSTWRIIRYLLVAIAAMLGLYGLVLAVGFLLVHLCKLDSMNKPYMYPLAPFDGKELKAFFFPKR</sequence>
<dbReference type="RefSeq" id="WP_307326835.1">
    <property type="nucleotide sequence ID" value="NZ_JAUSUG010000012.1"/>
</dbReference>
<keyword evidence="3 4" id="KW-0472">Membrane</keyword>
<organism evidence="6 7">
    <name type="scientific">Evansella vedderi</name>
    <dbReference type="NCBI Taxonomy" id="38282"/>
    <lineage>
        <taxon>Bacteria</taxon>
        <taxon>Bacillati</taxon>
        <taxon>Bacillota</taxon>
        <taxon>Bacilli</taxon>
        <taxon>Bacillales</taxon>
        <taxon>Bacillaceae</taxon>
        <taxon>Evansella</taxon>
    </lineage>
</organism>
<feature type="transmembrane region" description="Helical" evidence="5">
    <location>
        <begin position="310"/>
        <end position="332"/>
    </location>
</feature>
<keyword evidence="5" id="KW-0812">Transmembrane</keyword>
<evidence type="ECO:0000256" key="4">
    <source>
        <dbReference type="PIRNR" id="PIRNR005690"/>
    </source>
</evidence>
<dbReference type="PANTHER" id="PTHR22550:SF5">
    <property type="entry name" value="LEUCINE ZIPPER PROTEIN 4"/>
    <property type="match status" value="1"/>
</dbReference>
<keyword evidence="5" id="KW-1133">Transmembrane helix</keyword>
<comment type="caution">
    <text evidence="6">The sequence shown here is derived from an EMBL/GenBank/DDBJ whole genome shotgun (WGS) entry which is preliminary data.</text>
</comment>
<feature type="transmembrane region" description="Helical" evidence="5">
    <location>
        <begin position="387"/>
        <end position="420"/>
    </location>
</feature>
<evidence type="ECO:0000256" key="1">
    <source>
        <dbReference type="ARBA" id="ARBA00004141"/>
    </source>
</evidence>
<dbReference type="Proteomes" id="UP001230005">
    <property type="component" value="Unassembled WGS sequence"/>
</dbReference>
<dbReference type="Pfam" id="PF03323">
    <property type="entry name" value="GerA"/>
    <property type="match status" value="1"/>
</dbReference>
<evidence type="ECO:0000256" key="3">
    <source>
        <dbReference type="ARBA" id="ARBA00023136"/>
    </source>
</evidence>
<protein>
    <recommendedName>
        <fullName evidence="8">Spore germination protein</fullName>
    </recommendedName>
</protein>
<evidence type="ECO:0000313" key="7">
    <source>
        <dbReference type="Proteomes" id="UP001230005"/>
    </source>
</evidence>
<comment type="subcellular location">
    <subcellularLocation>
        <location evidence="4">Cell membrane</location>
    </subcellularLocation>
    <subcellularLocation>
        <location evidence="1">Membrane</location>
        <topology evidence="1">Multi-pass membrane protein</topology>
    </subcellularLocation>
</comment>
<dbReference type="InterPro" id="IPR050768">
    <property type="entry name" value="UPF0353/GerABKA_families"/>
</dbReference>